<dbReference type="EMBL" id="VSSQ01039033">
    <property type="protein sequence ID" value="MPM92050.1"/>
    <property type="molecule type" value="Genomic_DNA"/>
</dbReference>
<accession>A0A645DRD6</accession>
<dbReference type="AlphaFoldDB" id="A0A645DRD6"/>
<dbReference type="Pfam" id="PF13238">
    <property type="entry name" value="AAA_18"/>
    <property type="match status" value="1"/>
</dbReference>
<protein>
    <recommendedName>
        <fullName evidence="2">Dephospho-CoA kinase</fullName>
    </recommendedName>
</protein>
<reference evidence="1" key="1">
    <citation type="submission" date="2019-08" db="EMBL/GenBank/DDBJ databases">
        <authorList>
            <person name="Kucharzyk K."/>
            <person name="Murdoch R.W."/>
            <person name="Higgins S."/>
            <person name="Loffler F."/>
        </authorList>
    </citation>
    <scope>NUCLEOTIDE SEQUENCE</scope>
</reference>
<proteinExistence type="predicted"/>
<gene>
    <name evidence="1" type="ORF">SDC9_139184</name>
</gene>
<organism evidence="1">
    <name type="scientific">bioreactor metagenome</name>
    <dbReference type="NCBI Taxonomy" id="1076179"/>
    <lineage>
        <taxon>unclassified sequences</taxon>
        <taxon>metagenomes</taxon>
        <taxon>ecological metagenomes</taxon>
    </lineage>
</organism>
<name>A0A645DRD6_9ZZZZ</name>
<dbReference type="SUPFAM" id="SSF52540">
    <property type="entry name" value="P-loop containing nucleoside triphosphate hydrolases"/>
    <property type="match status" value="1"/>
</dbReference>
<sequence>MSEDKISILISGIAGSGKSFMAKYLSSINFEAYDIEDDENMFKMYRKDNGEIFDNYDNSNMEHVINARWMCDINLLKKLIANQKNNLAFYSCIADNMEEVIPLFDKFILLSASKDILYQRLCLRTGINDYGNTESSRQRILRHKDEFEKRMENNGGIVVNADGEGDTISKRILEKIS</sequence>
<dbReference type="Gene3D" id="3.40.50.300">
    <property type="entry name" value="P-loop containing nucleotide triphosphate hydrolases"/>
    <property type="match status" value="1"/>
</dbReference>
<dbReference type="InterPro" id="IPR027417">
    <property type="entry name" value="P-loop_NTPase"/>
</dbReference>
<evidence type="ECO:0000313" key="1">
    <source>
        <dbReference type="EMBL" id="MPM92050.1"/>
    </source>
</evidence>
<evidence type="ECO:0008006" key="2">
    <source>
        <dbReference type="Google" id="ProtNLM"/>
    </source>
</evidence>
<comment type="caution">
    <text evidence="1">The sequence shown here is derived from an EMBL/GenBank/DDBJ whole genome shotgun (WGS) entry which is preliminary data.</text>
</comment>